<evidence type="ECO:0000313" key="2">
    <source>
        <dbReference type="EMBL" id="VTR28627.1"/>
    </source>
</evidence>
<evidence type="ECO:0000313" key="4">
    <source>
        <dbReference type="Proteomes" id="UP001566204"/>
    </source>
</evidence>
<sequence>MAKAKNNKNAMGEFLGKLISFRNSLKLIHWSITGKGSYEAHISLDQAIDSLVDVTDRLVETTFALKGTVDIIIPETTRPQQHIKYIEAYYQEVESQRQSLFPESFSQSIIDDVQETIQQLLFRLKRLE</sequence>
<organism evidence="2 3">
    <name type="scientific">Sphingobacterium thalpophilum</name>
    <dbReference type="NCBI Taxonomy" id="259"/>
    <lineage>
        <taxon>Bacteria</taxon>
        <taxon>Pseudomonadati</taxon>
        <taxon>Bacteroidota</taxon>
        <taxon>Sphingobacteriia</taxon>
        <taxon>Sphingobacteriales</taxon>
        <taxon>Sphingobacteriaceae</taxon>
        <taxon>Sphingobacterium</taxon>
    </lineage>
</organism>
<dbReference type="Proteomes" id="UP001566204">
    <property type="component" value="Unassembled WGS sequence"/>
</dbReference>
<dbReference type="KEGG" id="stha:NCTC11429_00239"/>
<dbReference type="STRING" id="1123265.GCA_000686625_03370"/>
<dbReference type="InterPro" id="IPR043876">
    <property type="entry name" value="DUF5856"/>
</dbReference>
<dbReference type="GeneID" id="78461064"/>
<dbReference type="InterPro" id="IPR012347">
    <property type="entry name" value="Ferritin-like"/>
</dbReference>
<reference evidence="2 3" key="1">
    <citation type="submission" date="2019-05" db="EMBL/GenBank/DDBJ databases">
        <authorList>
            <consortium name="Pathogen Informatics"/>
        </authorList>
    </citation>
    <scope>NUCLEOTIDE SEQUENCE [LARGE SCALE GENOMIC DNA]</scope>
    <source>
        <strain evidence="2 3">NCTC11429</strain>
    </source>
</reference>
<dbReference type="EMBL" id="LR590484">
    <property type="protein sequence ID" value="VTR28627.1"/>
    <property type="molecule type" value="Genomic_DNA"/>
</dbReference>
<evidence type="ECO:0000313" key="1">
    <source>
        <dbReference type="EMBL" id="MEZ0451901.1"/>
    </source>
</evidence>
<dbReference type="Pfam" id="PF19174">
    <property type="entry name" value="DUF5856"/>
    <property type="match status" value="1"/>
</dbReference>
<dbReference type="InterPro" id="IPR009078">
    <property type="entry name" value="Ferritin-like_SF"/>
</dbReference>
<protein>
    <submittedName>
        <fullName evidence="1">DUF5856 family protein</fullName>
    </submittedName>
</protein>
<accession>A0A4U9U8U0</accession>
<dbReference type="AlphaFoldDB" id="A0A4U9U8U0"/>
<dbReference type="Proteomes" id="UP000308196">
    <property type="component" value="Chromosome"/>
</dbReference>
<dbReference type="RefSeq" id="WP_037533358.1">
    <property type="nucleotide sequence ID" value="NZ_CP141191.1"/>
</dbReference>
<dbReference type="SUPFAM" id="SSF47240">
    <property type="entry name" value="Ferritin-like"/>
    <property type="match status" value="1"/>
</dbReference>
<dbReference type="Gene3D" id="1.20.1260.10">
    <property type="match status" value="1"/>
</dbReference>
<gene>
    <name evidence="1" type="ORF">ABTW24_09865</name>
    <name evidence="2" type="ORF">NCTC11429_00239</name>
</gene>
<evidence type="ECO:0000313" key="3">
    <source>
        <dbReference type="Proteomes" id="UP000308196"/>
    </source>
</evidence>
<reference evidence="1 4" key="2">
    <citation type="submission" date="2024-06" db="EMBL/GenBank/DDBJ databases">
        <title>Soil Sphingobacterium thalpophilum.</title>
        <authorList>
            <person name="Yang J."/>
            <person name="Li J."/>
        </authorList>
    </citation>
    <scope>NUCLEOTIDE SEQUENCE [LARGE SCALE GENOMIC DNA]</scope>
    <source>
        <strain evidence="1 4">22g91tb</strain>
    </source>
</reference>
<dbReference type="EMBL" id="JBEOQB010000002">
    <property type="protein sequence ID" value="MEZ0451901.1"/>
    <property type="molecule type" value="Genomic_DNA"/>
</dbReference>
<name>A0A4U9U8U0_9SPHI</name>
<keyword evidence="4" id="KW-1185">Reference proteome</keyword>
<proteinExistence type="predicted"/>